<evidence type="ECO:0000259" key="3">
    <source>
        <dbReference type="PROSITE" id="PS50822"/>
    </source>
</evidence>
<dbReference type="InterPro" id="IPR036085">
    <property type="entry name" value="PAZ_dom_sf"/>
</dbReference>
<dbReference type="Pfam" id="PF16488">
    <property type="entry name" value="ArgoL2"/>
    <property type="match status" value="1"/>
</dbReference>
<dbReference type="InterPro" id="IPR032472">
    <property type="entry name" value="ArgoL2"/>
</dbReference>
<accession>A0A0C3SBE3</accession>
<dbReference type="Pfam" id="PF02170">
    <property type="entry name" value="PAZ"/>
    <property type="match status" value="1"/>
</dbReference>
<feature type="compositionally biased region" description="Polar residues" evidence="1">
    <location>
        <begin position="527"/>
        <end position="542"/>
    </location>
</feature>
<reference evidence="4 5" key="1">
    <citation type="journal article" date="2014" name="PLoS Genet.">
        <title>Analysis of the Phlebiopsis gigantea genome, transcriptome and secretome provides insight into its pioneer colonization strategies of wood.</title>
        <authorList>
            <person name="Hori C."/>
            <person name="Ishida T."/>
            <person name="Igarashi K."/>
            <person name="Samejima M."/>
            <person name="Suzuki H."/>
            <person name="Master E."/>
            <person name="Ferreira P."/>
            <person name="Ruiz-Duenas F.J."/>
            <person name="Held B."/>
            <person name="Canessa P."/>
            <person name="Larrondo L.F."/>
            <person name="Schmoll M."/>
            <person name="Druzhinina I.S."/>
            <person name="Kubicek C.P."/>
            <person name="Gaskell J.A."/>
            <person name="Kersten P."/>
            <person name="St John F."/>
            <person name="Glasner J."/>
            <person name="Sabat G."/>
            <person name="Splinter BonDurant S."/>
            <person name="Syed K."/>
            <person name="Yadav J."/>
            <person name="Mgbeahuruike A.C."/>
            <person name="Kovalchuk A."/>
            <person name="Asiegbu F.O."/>
            <person name="Lackner G."/>
            <person name="Hoffmeister D."/>
            <person name="Rencoret J."/>
            <person name="Gutierrez A."/>
            <person name="Sun H."/>
            <person name="Lindquist E."/>
            <person name="Barry K."/>
            <person name="Riley R."/>
            <person name="Grigoriev I.V."/>
            <person name="Henrissat B."/>
            <person name="Kues U."/>
            <person name="Berka R.M."/>
            <person name="Martinez A.T."/>
            <person name="Covert S.F."/>
            <person name="Blanchette R.A."/>
            <person name="Cullen D."/>
        </authorList>
    </citation>
    <scope>NUCLEOTIDE SEQUENCE [LARGE SCALE GENOMIC DNA]</scope>
    <source>
        <strain evidence="4 5">11061_1 CR5-6</strain>
    </source>
</reference>
<dbReference type="PANTHER" id="PTHR22891">
    <property type="entry name" value="EUKARYOTIC TRANSLATION INITIATION FACTOR 2C"/>
    <property type="match status" value="1"/>
</dbReference>
<dbReference type="PROSITE" id="PS50822">
    <property type="entry name" value="PIWI"/>
    <property type="match status" value="1"/>
</dbReference>
<dbReference type="Gene3D" id="3.40.50.2300">
    <property type="match status" value="1"/>
</dbReference>
<dbReference type="OrthoDB" id="10252740at2759"/>
<dbReference type="CDD" id="cd04657">
    <property type="entry name" value="Piwi_ago-like"/>
    <property type="match status" value="1"/>
</dbReference>
<dbReference type="SMART" id="SM00950">
    <property type="entry name" value="Piwi"/>
    <property type="match status" value="1"/>
</dbReference>
<feature type="domain" description="PAZ" evidence="2">
    <location>
        <begin position="26"/>
        <end position="130"/>
    </location>
</feature>
<dbReference type="SUPFAM" id="SSF53098">
    <property type="entry name" value="Ribonuclease H-like"/>
    <property type="match status" value="1"/>
</dbReference>
<dbReference type="AlphaFoldDB" id="A0A0C3SBE3"/>
<sequence>MSVRPNFKQLMVNINVCMTGFYMGGNLAEAMLEFQRQTGTLPNEFFDKLKVVTTHLGYPRKKTIFRIGGSTSRQQRFKCDEFGGGEISVEEYFKRKYKITLQYANVLPVVNLGNKDKPNWTPPEICTIPDNQPFRGTLPDVATAAMIKVACNPPAFNANLIVQQGFTRLGLRGDNALLNNFGVSVDPEMTVVPARQLPPPKVTYKSGPLRVAGGSWNILGVKFHEGGNMSNWAVLLVQDGRRNEFQGPSDPQLRAFLQGFMEKCRSSGMTVGAPPTIMQTARLPSPAQDQGRRRAIDIITNTLKQGLDPKKKPSFVLVLLSGIDKFIYPGIKRLCDMQIGLQTVCMLLDKATRDKGQDQYFSNVALKVNIKLGGINHLLAPESMQWLLSKKTMLVGIDVTHPSPTSLKGTPSITAVVASIDDKFVQFPAALQIQRNRNIDKNAEEMVQGLVAGMVDRLNMYRQKNKVLPDRILIYRDGVSEGQYGLVLEKELPQVLEAFKKLSTPGGKPYRPTLSIIVCTKRHQTRTKPTNTNDMTKNGNNPPGTVIDRGITDIYHHDFYLQAHFCLQGEARSTHYIVIYDENKLDANTIQCGTNNASYMYARATKAVSLVPPAYYADLACERAREYLSRLMNADDARSTTSRGDPEAERIARQRVYDEAARQWGEGIHRDLRHTMFYI</sequence>
<evidence type="ECO:0000313" key="5">
    <source>
        <dbReference type="Proteomes" id="UP000053257"/>
    </source>
</evidence>
<evidence type="ECO:0000313" key="4">
    <source>
        <dbReference type="EMBL" id="KIP07875.1"/>
    </source>
</evidence>
<gene>
    <name evidence="4" type="ORF">PHLGIDRAFT_29841</name>
</gene>
<dbReference type="InterPro" id="IPR036397">
    <property type="entry name" value="RNaseH_sf"/>
</dbReference>
<dbReference type="SUPFAM" id="SSF101690">
    <property type="entry name" value="PAZ domain"/>
    <property type="match status" value="1"/>
</dbReference>
<name>A0A0C3SBE3_PHLG1</name>
<dbReference type="Pfam" id="PF08699">
    <property type="entry name" value="ArgoL1"/>
    <property type="match status" value="1"/>
</dbReference>
<dbReference type="InterPro" id="IPR012337">
    <property type="entry name" value="RNaseH-like_sf"/>
</dbReference>
<feature type="region of interest" description="Disordered" evidence="1">
    <location>
        <begin position="523"/>
        <end position="542"/>
    </location>
</feature>
<dbReference type="InterPro" id="IPR014811">
    <property type="entry name" value="ArgoL1"/>
</dbReference>
<feature type="domain" description="Piwi" evidence="3">
    <location>
        <begin position="315"/>
        <end position="629"/>
    </location>
</feature>
<evidence type="ECO:0000259" key="2">
    <source>
        <dbReference type="PROSITE" id="PS50821"/>
    </source>
</evidence>
<dbReference type="Gene3D" id="3.30.420.10">
    <property type="entry name" value="Ribonuclease H-like superfamily/Ribonuclease H"/>
    <property type="match status" value="1"/>
</dbReference>
<dbReference type="CDD" id="cd02846">
    <property type="entry name" value="PAZ_argonaute_like"/>
    <property type="match status" value="1"/>
</dbReference>
<dbReference type="InterPro" id="IPR003165">
    <property type="entry name" value="Piwi"/>
</dbReference>
<dbReference type="PROSITE" id="PS50821">
    <property type="entry name" value="PAZ"/>
    <property type="match status" value="1"/>
</dbReference>
<proteinExistence type="predicted"/>
<organism evidence="4 5">
    <name type="scientific">Phlebiopsis gigantea (strain 11061_1 CR5-6)</name>
    <name type="common">White-rot fungus</name>
    <name type="synonym">Peniophora gigantea</name>
    <dbReference type="NCBI Taxonomy" id="745531"/>
    <lineage>
        <taxon>Eukaryota</taxon>
        <taxon>Fungi</taxon>
        <taxon>Dikarya</taxon>
        <taxon>Basidiomycota</taxon>
        <taxon>Agaricomycotina</taxon>
        <taxon>Agaricomycetes</taxon>
        <taxon>Polyporales</taxon>
        <taxon>Phanerochaetaceae</taxon>
        <taxon>Phlebiopsis</taxon>
    </lineage>
</organism>
<dbReference type="GO" id="GO:0003723">
    <property type="term" value="F:RNA binding"/>
    <property type="evidence" value="ECO:0007669"/>
    <property type="project" value="InterPro"/>
</dbReference>
<dbReference type="Gene3D" id="2.170.260.10">
    <property type="entry name" value="paz domain"/>
    <property type="match status" value="1"/>
</dbReference>
<dbReference type="EMBL" id="KN840489">
    <property type="protein sequence ID" value="KIP07875.1"/>
    <property type="molecule type" value="Genomic_DNA"/>
</dbReference>
<dbReference type="Pfam" id="PF02171">
    <property type="entry name" value="Piwi"/>
    <property type="match status" value="1"/>
</dbReference>
<dbReference type="HOGENOM" id="CLU_004544_4_1_1"/>
<dbReference type="Proteomes" id="UP000053257">
    <property type="component" value="Unassembled WGS sequence"/>
</dbReference>
<dbReference type="InterPro" id="IPR003100">
    <property type="entry name" value="PAZ_dom"/>
</dbReference>
<dbReference type="InterPro" id="IPR045246">
    <property type="entry name" value="Piwi_ago-like"/>
</dbReference>
<dbReference type="STRING" id="745531.A0A0C3SBE3"/>
<evidence type="ECO:0008006" key="6">
    <source>
        <dbReference type="Google" id="ProtNLM"/>
    </source>
</evidence>
<protein>
    <recommendedName>
        <fullName evidence="6">Piwi domain-containing protein</fullName>
    </recommendedName>
</protein>
<keyword evidence="5" id="KW-1185">Reference proteome</keyword>
<evidence type="ECO:0000256" key="1">
    <source>
        <dbReference type="SAM" id="MobiDB-lite"/>
    </source>
</evidence>